<feature type="domain" description="MnmC-like methyltransferase" evidence="1">
    <location>
        <begin position="142"/>
        <end position="228"/>
    </location>
</feature>
<dbReference type="PANTHER" id="PTHR39963">
    <property type="entry name" value="SLL0983 PROTEIN"/>
    <property type="match status" value="1"/>
</dbReference>
<dbReference type="EC" id="2.1.1.61" evidence="2"/>
<name>A0A3B0U5R5_9ZZZZ</name>
<protein>
    <submittedName>
        <fullName evidence="2">tRNA (5-methylaminomethyl-2-thiouridylate)-methyltransferase</fullName>
        <ecNumber evidence="2">2.1.1.61</ecNumber>
    </submittedName>
</protein>
<dbReference type="InterPro" id="IPR008471">
    <property type="entry name" value="MnmC-like_methylTransf"/>
</dbReference>
<dbReference type="SUPFAM" id="SSF53335">
    <property type="entry name" value="S-adenosyl-L-methionine-dependent methyltransferases"/>
    <property type="match status" value="1"/>
</dbReference>
<dbReference type="GO" id="GO:0004808">
    <property type="term" value="F:tRNA (5-methylaminomethyl-2-thiouridylate)(34)-methyltransferase activity"/>
    <property type="evidence" value="ECO:0007669"/>
    <property type="project" value="UniProtKB-EC"/>
</dbReference>
<proteinExistence type="predicted"/>
<dbReference type="NCBIfam" id="NF033855">
    <property type="entry name" value="tRNA_MNMC2"/>
    <property type="match status" value="1"/>
</dbReference>
<evidence type="ECO:0000259" key="1">
    <source>
        <dbReference type="Pfam" id="PF05430"/>
    </source>
</evidence>
<keyword evidence="2" id="KW-0489">Methyltransferase</keyword>
<sequence length="233" mass="26711">MKSEVKNRAINLFVTKDGSHSLQVPNMNETYHSSHGAIQESNHVFIKNGLEHWINKYKEESVHIFEVGFGTGLNALLTLQKAEQFNTKIDYTSIELYPLNSDLTNQLNYAKQIGIEQALFEKLHGCTWEESTAITTHFNLQKIKASFQEVLIKSDFDIIYYDAFAPSKQPEMWKYELIEKCFTVLKPNGIFVTYSASGQLKRDLKQAGFKVESLEGPPGKFEMVRAIKKTKDY</sequence>
<dbReference type="Gene3D" id="3.40.50.150">
    <property type="entry name" value="Vaccinia Virus protein VP39"/>
    <property type="match status" value="1"/>
</dbReference>
<gene>
    <name evidence="2" type="ORF">MNBD_BACTEROID06-584</name>
</gene>
<dbReference type="GO" id="GO:0032259">
    <property type="term" value="P:methylation"/>
    <property type="evidence" value="ECO:0007669"/>
    <property type="project" value="UniProtKB-KW"/>
</dbReference>
<dbReference type="GO" id="GO:0016645">
    <property type="term" value="F:oxidoreductase activity, acting on the CH-NH group of donors"/>
    <property type="evidence" value="ECO:0007669"/>
    <property type="project" value="InterPro"/>
</dbReference>
<accession>A0A3B0U5R5</accession>
<keyword evidence="2" id="KW-0808">Transferase</keyword>
<dbReference type="AlphaFoldDB" id="A0A3B0U5R5"/>
<reference evidence="2" key="1">
    <citation type="submission" date="2018-06" db="EMBL/GenBank/DDBJ databases">
        <authorList>
            <person name="Zhirakovskaya E."/>
        </authorList>
    </citation>
    <scope>NUCLEOTIDE SEQUENCE</scope>
</reference>
<dbReference type="Pfam" id="PF05430">
    <property type="entry name" value="Methyltransf_30"/>
    <property type="match status" value="1"/>
</dbReference>
<organism evidence="2">
    <name type="scientific">hydrothermal vent metagenome</name>
    <dbReference type="NCBI Taxonomy" id="652676"/>
    <lineage>
        <taxon>unclassified sequences</taxon>
        <taxon>metagenomes</taxon>
        <taxon>ecological metagenomes</taxon>
    </lineage>
</organism>
<dbReference type="PANTHER" id="PTHR39963:SF1">
    <property type="entry name" value="MNMC-LIKE METHYLTRANSFERASE DOMAIN-CONTAINING PROTEIN"/>
    <property type="match status" value="1"/>
</dbReference>
<evidence type="ECO:0000313" key="2">
    <source>
        <dbReference type="EMBL" id="VAW26255.1"/>
    </source>
</evidence>
<dbReference type="InterPro" id="IPR047785">
    <property type="entry name" value="tRNA_MNMC2"/>
</dbReference>
<dbReference type="InterPro" id="IPR029063">
    <property type="entry name" value="SAM-dependent_MTases_sf"/>
</dbReference>
<dbReference type="EMBL" id="UOES01000079">
    <property type="protein sequence ID" value="VAW26255.1"/>
    <property type="molecule type" value="Genomic_DNA"/>
</dbReference>